<dbReference type="GO" id="GO:0005886">
    <property type="term" value="C:plasma membrane"/>
    <property type="evidence" value="ECO:0007669"/>
    <property type="project" value="TreeGrafter"/>
</dbReference>
<evidence type="ECO:0000313" key="4">
    <source>
        <dbReference type="Proteomes" id="UP000779574"/>
    </source>
</evidence>
<gene>
    <name evidence="3" type="ORF">KCU76_g16706</name>
</gene>
<feature type="non-terminal residue" evidence="3">
    <location>
        <position position="1"/>
    </location>
</feature>
<feature type="compositionally biased region" description="Basic and acidic residues" evidence="1">
    <location>
        <begin position="300"/>
        <end position="319"/>
    </location>
</feature>
<proteinExistence type="predicted"/>
<comment type="caution">
    <text evidence="3">The sequence shown here is derived from an EMBL/GenBank/DDBJ whole genome shotgun (WGS) entry which is preliminary data.</text>
</comment>
<evidence type="ECO:0000259" key="2">
    <source>
        <dbReference type="SMART" id="SM00055"/>
    </source>
</evidence>
<dbReference type="InterPro" id="IPR001060">
    <property type="entry name" value="FCH_dom"/>
</dbReference>
<dbReference type="PANTHER" id="PTHR23065">
    <property type="entry name" value="PROLINE-SERINE-THREONINE PHOSPHATASE INTERACTING PROTEIN 1"/>
    <property type="match status" value="1"/>
</dbReference>
<reference evidence="3" key="1">
    <citation type="journal article" date="2021" name="J Fungi (Basel)">
        <title>Virulence traits and population genomics of the black yeast Aureobasidium melanogenum.</title>
        <authorList>
            <person name="Cernosa A."/>
            <person name="Sun X."/>
            <person name="Gostincar C."/>
            <person name="Fang C."/>
            <person name="Gunde-Cimerman N."/>
            <person name="Song Z."/>
        </authorList>
    </citation>
    <scope>NUCLEOTIDE SEQUENCE</scope>
    <source>
        <strain evidence="3">EXF-9911</strain>
    </source>
</reference>
<evidence type="ECO:0000313" key="3">
    <source>
        <dbReference type="EMBL" id="KAG9672430.1"/>
    </source>
</evidence>
<feature type="region of interest" description="Disordered" evidence="1">
    <location>
        <begin position="134"/>
        <end position="166"/>
    </location>
</feature>
<dbReference type="AlphaFoldDB" id="A0A9P8IYE6"/>
<dbReference type="GO" id="GO:0032185">
    <property type="term" value="P:septin cytoskeleton organization"/>
    <property type="evidence" value="ECO:0007669"/>
    <property type="project" value="TreeGrafter"/>
</dbReference>
<feature type="domain" description="FCH" evidence="2">
    <location>
        <begin position="11"/>
        <end position="98"/>
    </location>
</feature>
<dbReference type="FunFam" id="1.20.1270.60:FF:000102">
    <property type="entry name" value="WGS project CABT00000000 data, contig 2.23"/>
    <property type="match status" value="1"/>
</dbReference>
<dbReference type="PANTHER" id="PTHR23065:SF54">
    <property type="entry name" value="SUPPRESSOR OF YEAST PROFILIN DELETION"/>
    <property type="match status" value="1"/>
</dbReference>
<dbReference type="EMBL" id="JAHFXF010001226">
    <property type="protein sequence ID" value="KAG9672430.1"/>
    <property type="molecule type" value="Genomic_DNA"/>
</dbReference>
<feature type="compositionally biased region" description="Basic and acidic residues" evidence="1">
    <location>
        <begin position="134"/>
        <end position="144"/>
    </location>
</feature>
<dbReference type="CDD" id="cd07650">
    <property type="entry name" value="F-BAR_Syp1p_like"/>
    <property type="match status" value="1"/>
</dbReference>
<feature type="region of interest" description="Disordered" evidence="1">
    <location>
        <begin position="239"/>
        <end position="329"/>
    </location>
</feature>
<dbReference type="Gene3D" id="1.20.1270.60">
    <property type="entry name" value="Arfaptin homology (AH) domain/BAR domain"/>
    <property type="match status" value="1"/>
</dbReference>
<dbReference type="InterPro" id="IPR027267">
    <property type="entry name" value="AH/BAR_dom_sf"/>
</dbReference>
<dbReference type="Pfam" id="PF00611">
    <property type="entry name" value="FCH"/>
    <property type="match status" value="1"/>
</dbReference>
<accession>A0A9P8IYE6</accession>
<protein>
    <recommendedName>
        <fullName evidence="2">FCH domain-containing protein</fullName>
    </recommendedName>
</protein>
<dbReference type="OrthoDB" id="331602at2759"/>
<reference evidence="3" key="2">
    <citation type="submission" date="2021-08" db="EMBL/GenBank/DDBJ databases">
        <authorList>
            <person name="Gostincar C."/>
            <person name="Sun X."/>
            <person name="Song Z."/>
            <person name="Gunde-Cimerman N."/>
        </authorList>
    </citation>
    <scope>NUCLEOTIDE SEQUENCE</scope>
    <source>
        <strain evidence="3">EXF-9911</strain>
    </source>
</reference>
<dbReference type="GO" id="GO:0032153">
    <property type="term" value="C:cell division site"/>
    <property type="evidence" value="ECO:0007669"/>
    <property type="project" value="TreeGrafter"/>
</dbReference>
<organism evidence="3 4">
    <name type="scientific">Aureobasidium melanogenum</name>
    <name type="common">Aureobasidium pullulans var. melanogenum</name>
    <dbReference type="NCBI Taxonomy" id="46634"/>
    <lineage>
        <taxon>Eukaryota</taxon>
        <taxon>Fungi</taxon>
        <taxon>Dikarya</taxon>
        <taxon>Ascomycota</taxon>
        <taxon>Pezizomycotina</taxon>
        <taxon>Dothideomycetes</taxon>
        <taxon>Dothideomycetidae</taxon>
        <taxon>Dothideales</taxon>
        <taxon>Saccotheciaceae</taxon>
        <taxon>Aureobasidium</taxon>
    </lineage>
</organism>
<dbReference type="SMART" id="SM00055">
    <property type="entry name" value="FCH"/>
    <property type="match status" value="1"/>
</dbReference>
<dbReference type="GO" id="GO:0030139">
    <property type="term" value="C:endocytic vesicle"/>
    <property type="evidence" value="ECO:0007669"/>
    <property type="project" value="TreeGrafter"/>
</dbReference>
<name>A0A9P8IYE6_AURME</name>
<sequence>MDRQEYPTMVATLEPGQAINVLNDRVRQVGRLNSDIADWLQERRRLEEQYSAGLHKLARRSPPGDSIQDLGIFSVPWTTLTSALETLADSHQVLAQRIEVDVERPLRDFASTNREMQAMSTIQGNLASMARDVENAQKKSERLNNKGSNNASRADTELEGAQSQWSSQSPYVFEQLQSLDESRLNHLRDVLTQFQTHEIDAIEKTRVSAESVLNILLNVETADEIKTYALRVSSGDMVPRETKARNRQSIFVPPSLGPSSHHDDGASMRSGSAPAERASEPEKQKSGKGLKRLGTLLGRKNRESKMIPDRASESPERKPSRPSAFNSLS</sequence>
<dbReference type="SUPFAM" id="SSF103657">
    <property type="entry name" value="BAR/IMD domain-like"/>
    <property type="match status" value="1"/>
</dbReference>
<dbReference type="Proteomes" id="UP000779574">
    <property type="component" value="Unassembled WGS sequence"/>
</dbReference>
<evidence type="ECO:0000256" key="1">
    <source>
        <dbReference type="SAM" id="MobiDB-lite"/>
    </source>
</evidence>